<evidence type="ECO:0000256" key="3">
    <source>
        <dbReference type="ARBA" id="ARBA00023015"/>
    </source>
</evidence>
<proteinExistence type="predicted"/>
<evidence type="ECO:0000259" key="7">
    <source>
        <dbReference type="PROSITE" id="PS50110"/>
    </source>
</evidence>
<keyword evidence="3" id="KW-0805">Transcription regulation</keyword>
<dbReference type="GO" id="GO:0000160">
    <property type="term" value="P:phosphorelay signal transduction system"/>
    <property type="evidence" value="ECO:0007669"/>
    <property type="project" value="InterPro"/>
</dbReference>
<accession>A0A2U1AHX4</accession>
<dbReference type="InterPro" id="IPR002078">
    <property type="entry name" value="Sigma_54_int"/>
</dbReference>
<sequence length="443" mass="49445">MLNILVIDDEANIRKTLALWLKSHGRQVCQAGDVQAALAESRARMFEMAFLDLRLGADNGLELIPKLLADSPWMKIVVMTAYSSIDTAVQAMRLGAFDYIAKPFNPEQIELVVGRVEAMLAMQNRIDCLKADLQSLHPEAVFSSANPKMQRTLEMARQVADSEAVVLLRGESGTGKTMLARAIHNWSRRAEFPLGIISCPTLTPELLSSELFGHMKGAFTGAVRDSAGRVAACDHGTLFLDEIGDLPPAIQPQLLRFIQDHEYERVGGTETLRADVRIIAATNMDLEEAVRQKKFREDLFYRLNVFQLEIPPLRERPEDIETLALDMLLFFAKSNHKVLNGFSPEAMAAMRSYGWPGNLRELRNAVERGAILATGETVELAHLPEALKQESGPLSFRENLTLEEVEERYIRHVVATAPSLQQAAEILGIDQATLWRKRKAYGI</sequence>
<dbReference type="Proteomes" id="UP000245959">
    <property type="component" value="Unassembled WGS sequence"/>
</dbReference>
<dbReference type="Pfam" id="PF25601">
    <property type="entry name" value="AAA_lid_14"/>
    <property type="match status" value="1"/>
</dbReference>
<evidence type="ECO:0000256" key="1">
    <source>
        <dbReference type="ARBA" id="ARBA00022741"/>
    </source>
</evidence>
<dbReference type="InterPro" id="IPR002197">
    <property type="entry name" value="HTH_Fis"/>
</dbReference>
<dbReference type="EMBL" id="QEKH01000038">
    <property type="protein sequence ID" value="PVY36006.1"/>
    <property type="molecule type" value="Genomic_DNA"/>
</dbReference>
<reference evidence="8 9" key="1">
    <citation type="submission" date="2018-04" db="EMBL/GenBank/DDBJ databases">
        <title>Genomic Encyclopedia of Type Strains, Phase IV (KMG-IV): sequencing the most valuable type-strain genomes for metagenomic binning, comparative biology and taxonomic classification.</title>
        <authorList>
            <person name="Goeker M."/>
        </authorList>
    </citation>
    <scope>NUCLEOTIDE SEQUENCE [LARGE SCALE GENOMIC DNA]</scope>
    <source>
        <strain evidence="8 9">DSM 14823</strain>
    </source>
</reference>
<evidence type="ECO:0000313" key="8">
    <source>
        <dbReference type="EMBL" id="PVY36006.1"/>
    </source>
</evidence>
<dbReference type="InterPro" id="IPR025662">
    <property type="entry name" value="Sigma_54_int_dom_ATP-bd_1"/>
</dbReference>
<dbReference type="InterPro" id="IPR058031">
    <property type="entry name" value="AAA_lid_NorR"/>
</dbReference>
<dbReference type="Gene3D" id="1.10.10.60">
    <property type="entry name" value="Homeodomain-like"/>
    <property type="match status" value="1"/>
</dbReference>
<dbReference type="SMART" id="SM00448">
    <property type="entry name" value="REC"/>
    <property type="match status" value="1"/>
</dbReference>
<dbReference type="Pfam" id="PF00158">
    <property type="entry name" value="Sigma54_activat"/>
    <property type="match status" value="1"/>
</dbReference>
<evidence type="ECO:0000313" key="9">
    <source>
        <dbReference type="Proteomes" id="UP000245959"/>
    </source>
</evidence>
<gene>
    <name evidence="8" type="ORF">C8D82_1386</name>
</gene>
<keyword evidence="4" id="KW-0804">Transcription</keyword>
<dbReference type="InterPro" id="IPR011006">
    <property type="entry name" value="CheY-like_superfamily"/>
</dbReference>
<dbReference type="PANTHER" id="PTHR32071">
    <property type="entry name" value="TRANSCRIPTIONAL REGULATORY PROTEIN"/>
    <property type="match status" value="1"/>
</dbReference>
<dbReference type="FunFam" id="3.40.50.300:FF:000006">
    <property type="entry name" value="DNA-binding transcriptional regulator NtrC"/>
    <property type="match status" value="1"/>
</dbReference>
<dbReference type="GO" id="GO:0043565">
    <property type="term" value="F:sequence-specific DNA binding"/>
    <property type="evidence" value="ECO:0007669"/>
    <property type="project" value="InterPro"/>
</dbReference>
<evidence type="ECO:0000256" key="5">
    <source>
        <dbReference type="PROSITE-ProRule" id="PRU00169"/>
    </source>
</evidence>
<dbReference type="InterPro" id="IPR009057">
    <property type="entry name" value="Homeodomain-like_sf"/>
</dbReference>
<keyword evidence="1" id="KW-0547">Nucleotide-binding</keyword>
<dbReference type="AlphaFoldDB" id="A0A2U1AHX4"/>
<dbReference type="CDD" id="cd00009">
    <property type="entry name" value="AAA"/>
    <property type="match status" value="1"/>
</dbReference>
<dbReference type="SUPFAM" id="SSF46689">
    <property type="entry name" value="Homeodomain-like"/>
    <property type="match status" value="1"/>
</dbReference>
<organism evidence="8 9">
    <name type="scientific">Victivallis vadensis</name>
    <dbReference type="NCBI Taxonomy" id="172901"/>
    <lineage>
        <taxon>Bacteria</taxon>
        <taxon>Pseudomonadati</taxon>
        <taxon>Lentisphaerota</taxon>
        <taxon>Lentisphaeria</taxon>
        <taxon>Victivallales</taxon>
        <taxon>Victivallaceae</taxon>
        <taxon>Victivallis</taxon>
    </lineage>
</organism>
<dbReference type="InterPro" id="IPR025944">
    <property type="entry name" value="Sigma_54_int_dom_CS"/>
</dbReference>
<dbReference type="PROSITE" id="PS50110">
    <property type="entry name" value="RESPONSE_REGULATORY"/>
    <property type="match status" value="1"/>
</dbReference>
<dbReference type="PROSITE" id="PS00675">
    <property type="entry name" value="SIGMA54_INTERACT_1"/>
    <property type="match status" value="1"/>
</dbReference>
<comment type="caution">
    <text evidence="8">The sequence shown here is derived from an EMBL/GenBank/DDBJ whole genome shotgun (WGS) entry which is preliminary data.</text>
</comment>
<evidence type="ECO:0000259" key="6">
    <source>
        <dbReference type="PROSITE" id="PS50045"/>
    </source>
</evidence>
<dbReference type="Gene3D" id="3.40.50.2300">
    <property type="match status" value="1"/>
</dbReference>
<dbReference type="InterPro" id="IPR027417">
    <property type="entry name" value="P-loop_NTPase"/>
</dbReference>
<dbReference type="Gene3D" id="1.10.8.60">
    <property type="match status" value="1"/>
</dbReference>
<dbReference type="SMART" id="SM00382">
    <property type="entry name" value="AAA"/>
    <property type="match status" value="1"/>
</dbReference>
<dbReference type="GO" id="GO:0006355">
    <property type="term" value="P:regulation of DNA-templated transcription"/>
    <property type="evidence" value="ECO:0007669"/>
    <property type="project" value="InterPro"/>
</dbReference>
<keyword evidence="5" id="KW-0597">Phosphoprotein</keyword>
<keyword evidence="2" id="KW-0067">ATP-binding</keyword>
<evidence type="ECO:0000256" key="4">
    <source>
        <dbReference type="ARBA" id="ARBA00023163"/>
    </source>
</evidence>
<feature type="modified residue" description="4-aspartylphosphate" evidence="5">
    <location>
        <position position="52"/>
    </location>
</feature>
<evidence type="ECO:0000256" key="2">
    <source>
        <dbReference type="ARBA" id="ARBA00022840"/>
    </source>
</evidence>
<feature type="domain" description="Sigma-54 factor interaction" evidence="6">
    <location>
        <begin position="142"/>
        <end position="371"/>
    </location>
</feature>
<dbReference type="GeneID" id="78296875"/>
<dbReference type="PROSITE" id="PS50045">
    <property type="entry name" value="SIGMA54_INTERACT_4"/>
    <property type="match status" value="1"/>
</dbReference>
<dbReference type="InterPro" id="IPR003593">
    <property type="entry name" value="AAA+_ATPase"/>
</dbReference>
<dbReference type="InterPro" id="IPR001789">
    <property type="entry name" value="Sig_transdc_resp-reg_receiver"/>
</dbReference>
<dbReference type="SUPFAM" id="SSF52540">
    <property type="entry name" value="P-loop containing nucleoside triphosphate hydrolases"/>
    <property type="match status" value="1"/>
</dbReference>
<dbReference type="SUPFAM" id="SSF52172">
    <property type="entry name" value="CheY-like"/>
    <property type="match status" value="1"/>
</dbReference>
<feature type="domain" description="Response regulatory" evidence="7">
    <location>
        <begin position="3"/>
        <end position="117"/>
    </location>
</feature>
<keyword evidence="9" id="KW-1185">Reference proteome</keyword>
<dbReference type="RefSeq" id="WP_187144117.1">
    <property type="nucleotide sequence ID" value="NZ_CABMMC010000030.1"/>
</dbReference>
<name>A0A2U1AHX4_9BACT</name>
<dbReference type="PROSITE" id="PS00688">
    <property type="entry name" value="SIGMA54_INTERACT_3"/>
    <property type="match status" value="1"/>
</dbReference>
<dbReference type="GO" id="GO:0005524">
    <property type="term" value="F:ATP binding"/>
    <property type="evidence" value="ECO:0007669"/>
    <property type="project" value="UniProtKB-KW"/>
</dbReference>
<dbReference type="Pfam" id="PF00072">
    <property type="entry name" value="Response_reg"/>
    <property type="match status" value="1"/>
</dbReference>
<protein>
    <submittedName>
        <fullName evidence="8">Two-component response regulator AlgB</fullName>
    </submittedName>
</protein>
<dbReference type="Gene3D" id="3.40.50.300">
    <property type="entry name" value="P-loop containing nucleotide triphosphate hydrolases"/>
    <property type="match status" value="1"/>
</dbReference>
<dbReference type="Pfam" id="PF02954">
    <property type="entry name" value="HTH_8"/>
    <property type="match status" value="1"/>
</dbReference>
<dbReference type="PANTHER" id="PTHR32071:SF113">
    <property type="entry name" value="ALGINATE BIOSYNTHESIS TRANSCRIPTIONAL REGULATORY PROTEIN ALGB"/>
    <property type="match status" value="1"/>
</dbReference>